<organism evidence="3 4">
    <name type="scientific">Streptomyces goshikiensis</name>
    <dbReference type="NCBI Taxonomy" id="1942"/>
    <lineage>
        <taxon>Bacteria</taxon>
        <taxon>Bacillati</taxon>
        <taxon>Actinomycetota</taxon>
        <taxon>Actinomycetes</taxon>
        <taxon>Kitasatosporales</taxon>
        <taxon>Streptomycetaceae</taxon>
        <taxon>Streptomyces</taxon>
    </lineage>
</organism>
<evidence type="ECO:0000256" key="1">
    <source>
        <dbReference type="ARBA" id="ARBA00022527"/>
    </source>
</evidence>
<dbReference type="PANTHER" id="PTHR35526:SF3">
    <property type="entry name" value="ANTI-SIGMA-F FACTOR RSBW"/>
    <property type="match status" value="1"/>
</dbReference>
<dbReference type="CDD" id="cd16936">
    <property type="entry name" value="HATPase_RsbW-like"/>
    <property type="match status" value="1"/>
</dbReference>
<keyword evidence="3" id="KW-0067">ATP-binding</keyword>
<proteinExistence type="predicted"/>
<dbReference type="EMBL" id="CP108057">
    <property type="protein sequence ID" value="WUO50256.1"/>
    <property type="molecule type" value="Genomic_DNA"/>
</dbReference>
<evidence type="ECO:0000313" key="4">
    <source>
        <dbReference type="Proteomes" id="UP001432075"/>
    </source>
</evidence>
<dbReference type="RefSeq" id="WP_328777136.1">
    <property type="nucleotide sequence ID" value="NZ_CP108057.1"/>
</dbReference>
<keyword evidence="3" id="KW-0547">Nucleotide-binding</keyword>
<keyword evidence="4" id="KW-1185">Reference proteome</keyword>
<keyword evidence="1" id="KW-0808">Transferase</keyword>
<gene>
    <name evidence="3" type="ORF">OHU17_32920</name>
</gene>
<keyword evidence="1" id="KW-0418">Kinase</keyword>
<reference evidence="3" key="1">
    <citation type="submission" date="2022-10" db="EMBL/GenBank/DDBJ databases">
        <title>The complete genomes of actinobacterial strains from the NBC collection.</title>
        <authorList>
            <person name="Joergensen T.S."/>
            <person name="Alvarez Arevalo M."/>
            <person name="Sterndorff E.B."/>
            <person name="Faurdal D."/>
            <person name="Vuksanovic O."/>
            <person name="Mourched A.-S."/>
            <person name="Charusanti P."/>
            <person name="Shaw S."/>
            <person name="Blin K."/>
            <person name="Weber T."/>
        </authorList>
    </citation>
    <scope>NUCLEOTIDE SEQUENCE</scope>
    <source>
        <strain evidence="3">NBC_00283</strain>
    </source>
</reference>
<dbReference type="InterPro" id="IPR050267">
    <property type="entry name" value="Anti-sigma-factor_SerPK"/>
</dbReference>
<dbReference type="Pfam" id="PF13581">
    <property type="entry name" value="HATPase_c_2"/>
    <property type="match status" value="1"/>
</dbReference>
<dbReference type="InterPro" id="IPR036890">
    <property type="entry name" value="HATPase_C_sf"/>
</dbReference>
<evidence type="ECO:0000259" key="2">
    <source>
        <dbReference type="Pfam" id="PF13581"/>
    </source>
</evidence>
<protein>
    <submittedName>
        <fullName evidence="3">ATP-binding protein</fullName>
    </submittedName>
</protein>
<dbReference type="SUPFAM" id="SSF55874">
    <property type="entry name" value="ATPase domain of HSP90 chaperone/DNA topoisomerase II/histidine kinase"/>
    <property type="match status" value="1"/>
</dbReference>
<name>A0ABZ1RV56_9ACTN</name>
<keyword evidence="1" id="KW-0723">Serine/threonine-protein kinase</keyword>
<dbReference type="GO" id="GO:0005524">
    <property type="term" value="F:ATP binding"/>
    <property type="evidence" value="ECO:0007669"/>
    <property type="project" value="UniProtKB-KW"/>
</dbReference>
<accession>A0ABZ1RV56</accession>
<dbReference type="Proteomes" id="UP001432075">
    <property type="component" value="Chromosome"/>
</dbReference>
<dbReference type="Gene3D" id="3.30.565.10">
    <property type="entry name" value="Histidine kinase-like ATPase, C-terminal domain"/>
    <property type="match status" value="1"/>
</dbReference>
<dbReference type="InterPro" id="IPR003594">
    <property type="entry name" value="HATPase_dom"/>
</dbReference>
<sequence length="140" mass="14986">MIKVQGAGESWPADALPLPVAPPPFTIAQARDMVAEALRKSGLVLRDDVVADALMVTSELVTNAMRHGGGLAGFHAEVRDGDFRVLVADRTPDPPRTRTHPATGPRIGGYGWPLIRSLAHHVTVTPHRSGKHITAILRLA</sequence>
<feature type="domain" description="Histidine kinase/HSP90-like ATPase" evidence="2">
    <location>
        <begin position="26"/>
        <end position="135"/>
    </location>
</feature>
<evidence type="ECO:0000313" key="3">
    <source>
        <dbReference type="EMBL" id="WUO50256.1"/>
    </source>
</evidence>
<dbReference type="PANTHER" id="PTHR35526">
    <property type="entry name" value="ANTI-SIGMA-F FACTOR RSBW-RELATED"/>
    <property type="match status" value="1"/>
</dbReference>